<dbReference type="AlphaFoldDB" id="A0A1G5RW37"/>
<dbReference type="EMBL" id="FMWK01000003">
    <property type="protein sequence ID" value="SCZ77519.1"/>
    <property type="molecule type" value="Genomic_DNA"/>
</dbReference>
<organism evidence="2 3">
    <name type="scientific">Pseudobutyrivibrio xylanivorans</name>
    <dbReference type="NCBI Taxonomy" id="185007"/>
    <lineage>
        <taxon>Bacteria</taxon>
        <taxon>Bacillati</taxon>
        <taxon>Bacillota</taxon>
        <taxon>Clostridia</taxon>
        <taxon>Lachnospirales</taxon>
        <taxon>Lachnospiraceae</taxon>
        <taxon>Pseudobutyrivibrio</taxon>
    </lineage>
</organism>
<protein>
    <submittedName>
        <fullName evidence="2">Uncharacterized protein</fullName>
    </submittedName>
</protein>
<proteinExistence type="predicted"/>
<dbReference type="RefSeq" id="WP_090161535.1">
    <property type="nucleotide sequence ID" value="NZ_FMWK01000003.1"/>
</dbReference>
<reference evidence="2 3" key="1">
    <citation type="submission" date="2016-10" db="EMBL/GenBank/DDBJ databases">
        <authorList>
            <person name="de Groot N.N."/>
        </authorList>
    </citation>
    <scope>NUCLEOTIDE SEQUENCE [LARGE SCALE GENOMIC DNA]</scope>
    <source>
        <strain evidence="2 3">DSM 10317</strain>
    </source>
</reference>
<evidence type="ECO:0000256" key="1">
    <source>
        <dbReference type="SAM" id="SignalP"/>
    </source>
</evidence>
<dbReference type="Proteomes" id="UP000199428">
    <property type="component" value="Unassembled WGS sequence"/>
</dbReference>
<feature type="chain" id="PRO_5039396445" evidence="1">
    <location>
        <begin position="32"/>
        <end position="307"/>
    </location>
</feature>
<evidence type="ECO:0000313" key="3">
    <source>
        <dbReference type="Proteomes" id="UP000199428"/>
    </source>
</evidence>
<evidence type="ECO:0000313" key="2">
    <source>
        <dbReference type="EMBL" id="SCZ77519.1"/>
    </source>
</evidence>
<accession>A0A1G5RW37</accession>
<feature type="signal peptide" evidence="1">
    <location>
        <begin position="1"/>
        <end position="31"/>
    </location>
</feature>
<sequence length="307" mass="32966">MTKINSVMKKAFALGLALTMVMGLVGCGKSASVDSETAKIEDEAVAMSAITYFTKGVYANYAADAVDPEKTYFYVFLGDGSGSIEDGITGSADFFTCEVGENELTFHVGSMDPVDQVFTVKSFDDNKVTGSFEDGVEVVFEKLDGVDPNGFSGENYVHAMNGEDLVYESPYNWKVRYNPDVIEVNQSGPVTTFVYTGDCAGTCMITATYNLDDAKTAIKAIGDSWGSDTEYSESTFPGTEDVTCYNAMMPVTEDTGSGLHMSALGRDTMDGSVTFEFTVHNSGDDAIDIPVSDALAAIIDSIEFVQY</sequence>
<name>A0A1G5RW37_PSEXY</name>
<dbReference type="PROSITE" id="PS51257">
    <property type="entry name" value="PROKAR_LIPOPROTEIN"/>
    <property type="match status" value="1"/>
</dbReference>
<gene>
    <name evidence="2" type="ORF">SAMN02910350_00838</name>
</gene>
<keyword evidence="1" id="KW-0732">Signal</keyword>